<sequence length="850" mass="92732">MLPAAGAPSQFLVRGFGRLLARLGESPRRGRRRASFDVALPADLAAFMAAVGATDGIGNYLPPAVRGTKRTATRRTPRPNAWVKLVTAARRGASGRAHLLAWMAGAIPFGTTKSGELWLYVIGDAASPARGIVGSVHPEEPAAPKLAVRDLSSFALLRALEHGVAQGDHEGRAAEARKRVPAPGVAEQEAVRAAFERARAVLDLVCGDDASVRSAARKLALRPLDVPHAHGVSRLPEPPPTRPSKNVRRAKSVKRKSSAHEDRTAPLALGSIVEAFFRYEERDFEATLVAHASSSDPLVRDAVATLEDAIGRGRTALARELKRRREMARRAARAEQKRPKADATSRMDLTRRILDHLDASQPRLDPVAVNDEREENLLALAEMGDPEIVPVLVARAVTGDKNAVDMLGALGDRRAVPQLVTLLAREPQASRQFDVAVVRALAALGDKQAAAPLRDLLSKSPMPSWREGLALGALVREVVVALGTLRDEQARQPLLEVLDERGQEYRAIVPSATWALGRLRDLPALGALERLLCSPKDLVTPETLWAAGEIGSAHPTAQARALALLDNMPGLEPGAEMVRLAALTKILHGLPNEAPRPDDLRRTLERALWEPAFRREETSRRRTWALQSLEELAVLPAKRGDAAARERRHALFLGHEAIRYFVTRDDHRVRKAAESAFTALGVQVPQTRRYYSFVLEDLERRGGLDALHDALRDPLGVFRHNVATRLSAIGHASSVRPLAEATARLFAEPPTSTYEYDDAPSHLVAFVRALARLNQPEGNDVLIEGLRTGNHHVRAVVAENAPEDPRFVPELMAMLGDPRSFLRSRAERSLATLGVDRHSSDRPPVRIVEV</sequence>
<dbReference type="InterPro" id="IPR004155">
    <property type="entry name" value="PBS_lyase_HEAT"/>
</dbReference>
<reference evidence="2 3" key="1">
    <citation type="submission" date="2015-08" db="EMBL/GenBank/DDBJ databases">
        <authorList>
            <person name="Babu N.S."/>
            <person name="Beckwith C.J."/>
            <person name="Beseler K.G."/>
            <person name="Brison A."/>
            <person name="Carone J.V."/>
            <person name="Caskin T.P."/>
            <person name="Diamond M."/>
            <person name="Durham M.E."/>
            <person name="Foxe J.M."/>
            <person name="Go M."/>
            <person name="Henderson B.A."/>
            <person name="Jones I.B."/>
            <person name="McGettigan J.A."/>
            <person name="Micheletti S.J."/>
            <person name="Nasrallah M.E."/>
            <person name="Ortiz D."/>
            <person name="Piller C.R."/>
            <person name="Privatt S.R."/>
            <person name="Schneider S.L."/>
            <person name="Sharp S."/>
            <person name="Smith T.C."/>
            <person name="Stanton J.D."/>
            <person name="Ullery H.E."/>
            <person name="Wilson R.J."/>
            <person name="Serrano M.G."/>
            <person name="Buck G."/>
            <person name="Lee V."/>
            <person name="Wang Y."/>
            <person name="Carvalho R."/>
            <person name="Voegtly L."/>
            <person name="Shi R."/>
            <person name="Duckworth R."/>
            <person name="Johnson A."/>
            <person name="Loviza R."/>
            <person name="Walstead R."/>
            <person name="Shah Z."/>
            <person name="Kiflezghi M."/>
            <person name="Wade K."/>
            <person name="Ball S.L."/>
            <person name="Bradley K.W."/>
            <person name="Asai D.J."/>
            <person name="Bowman C.A."/>
            <person name="Russell D.A."/>
            <person name="Pope W.H."/>
            <person name="Jacobs-Sera D."/>
            <person name="Hendrix R.W."/>
            <person name="Hatfull G.F."/>
        </authorList>
    </citation>
    <scope>NUCLEOTIDE SEQUENCE [LARGE SCALE GENOMIC DNA]</scope>
    <source>
        <strain evidence="2 3">DSM 27648</strain>
    </source>
</reference>
<evidence type="ECO:0000313" key="2">
    <source>
        <dbReference type="EMBL" id="AKV04619.1"/>
    </source>
</evidence>
<keyword evidence="3" id="KW-1185">Reference proteome</keyword>
<dbReference type="Gene3D" id="1.25.10.10">
    <property type="entry name" value="Leucine-rich Repeat Variant"/>
    <property type="match status" value="3"/>
</dbReference>
<organism evidence="2 3">
    <name type="scientific">Labilithrix luteola</name>
    <dbReference type="NCBI Taxonomy" id="1391654"/>
    <lineage>
        <taxon>Bacteria</taxon>
        <taxon>Pseudomonadati</taxon>
        <taxon>Myxococcota</taxon>
        <taxon>Polyangia</taxon>
        <taxon>Polyangiales</taxon>
        <taxon>Labilitrichaceae</taxon>
        <taxon>Labilithrix</taxon>
    </lineage>
</organism>
<name>A0A0K1QFS8_9BACT</name>
<dbReference type="EMBL" id="CP012333">
    <property type="protein sequence ID" value="AKV04619.1"/>
    <property type="molecule type" value="Genomic_DNA"/>
</dbReference>
<evidence type="ECO:0000256" key="1">
    <source>
        <dbReference type="SAM" id="MobiDB-lite"/>
    </source>
</evidence>
<dbReference type="AlphaFoldDB" id="A0A0K1QFS8"/>
<protein>
    <recommendedName>
        <fullName evidence="4">HEAT repeat protein</fullName>
    </recommendedName>
</protein>
<proteinExistence type="predicted"/>
<accession>A0A0K1QFS8</accession>
<dbReference type="SUPFAM" id="SSF48371">
    <property type="entry name" value="ARM repeat"/>
    <property type="match status" value="2"/>
</dbReference>
<dbReference type="SMART" id="SM00567">
    <property type="entry name" value="EZ_HEAT"/>
    <property type="match status" value="6"/>
</dbReference>
<dbReference type="InterPro" id="IPR011989">
    <property type="entry name" value="ARM-like"/>
</dbReference>
<evidence type="ECO:0008006" key="4">
    <source>
        <dbReference type="Google" id="ProtNLM"/>
    </source>
</evidence>
<gene>
    <name evidence="2" type="ORF">AKJ09_11282</name>
</gene>
<dbReference type="Proteomes" id="UP000064967">
    <property type="component" value="Chromosome"/>
</dbReference>
<dbReference type="STRING" id="1391654.AKJ09_11282"/>
<dbReference type="Pfam" id="PF03130">
    <property type="entry name" value="HEAT_PBS"/>
    <property type="match status" value="2"/>
</dbReference>
<feature type="compositionally biased region" description="Basic residues" evidence="1">
    <location>
        <begin position="245"/>
        <end position="257"/>
    </location>
</feature>
<dbReference type="KEGG" id="llu:AKJ09_11282"/>
<feature type="region of interest" description="Disordered" evidence="1">
    <location>
        <begin position="229"/>
        <end position="262"/>
    </location>
</feature>
<dbReference type="InterPro" id="IPR016024">
    <property type="entry name" value="ARM-type_fold"/>
</dbReference>
<evidence type="ECO:0000313" key="3">
    <source>
        <dbReference type="Proteomes" id="UP000064967"/>
    </source>
</evidence>